<accession>B0DG51</accession>
<dbReference type="RefSeq" id="XP_001882954.1">
    <property type="nucleotide sequence ID" value="XM_001882919.1"/>
</dbReference>
<dbReference type="AlphaFoldDB" id="B0DG51"/>
<name>B0DG51_LACBS</name>
<dbReference type="Proteomes" id="UP000001194">
    <property type="component" value="Unassembled WGS sequence"/>
</dbReference>
<evidence type="ECO:0000313" key="2">
    <source>
        <dbReference type="Proteomes" id="UP000001194"/>
    </source>
</evidence>
<dbReference type="InParanoid" id="B0DG51"/>
<gene>
    <name evidence="1" type="ORF">LACBIDRAFT_300146</name>
</gene>
<proteinExistence type="predicted"/>
<protein>
    <submittedName>
        <fullName evidence="1">Predicted protein</fullName>
    </submittedName>
</protein>
<dbReference type="EMBL" id="DS547108">
    <property type="protein sequence ID" value="EDR06582.1"/>
    <property type="molecule type" value="Genomic_DNA"/>
</dbReference>
<dbReference type="GeneID" id="6078460"/>
<organism evidence="2">
    <name type="scientific">Laccaria bicolor (strain S238N-H82 / ATCC MYA-4686)</name>
    <name type="common">Bicoloured deceiver</name>
    <name type="synonym">Laccaria laccata var. bicolor</name>
    <dbReference type="NCBI Taxonomy" id="486041"/>
    <lineage>
        <taxon>Eukaryota</taxon>
        <taxon>Fungi</taxon>
        <taxon>Dikarya</taxon>
        <taxon>Basidiomycota</taxon>
        <taxon>Agaricomycotina</taxon>
        <taxon>Agaricomycetes</taxon>
        <taxon>Agaricomycetidae</taxon>
        <taxon>Agaricales</taxon>
        <taxon>Agaricineae</taxon>
        <taxon>Hydnangiaceae</taxon>
        <taxon>Laccaria</taxon>
    </lineage>
</organism>
<evidence type="ECO:0000313" key="1">
    <source>
        <dbReference type="EMBL" id="EDR06582.1"/>
    </source>
</evidence>
<keyword evidence="2" id="KW-1185">Reference proteome</keyword>
<sequence length="94" mass="10241">MEWPLSILLAISVVNRLSGEGKEEGNLKSGESLGAERFYASGPWTKRLIDTRNNSNSRDGKGICIPPLRVPLPWGTAYRPPHARARLSASLASP</sequence>
<dbReference type="HOGENOM" id="CLU_2386555_0_0_1"/>
<reference evidence="1 2" key="1">
    <citation type="journal article" date="2008" name="Nature">
        <title>The genome of Laccaria bicolor provides insights into mycorrhizal symbiosis.</title>
        <authorList>
            <person name="Martin F."/>
            <person name="Aerts A."/>
            <person name="Ahren D."/>
            <person name="Brun A."/>
            <person name="Danchin E.G.J."/>
            <person name="Duchaussoy F."/>
            <person name="Gibon J."/>
            <person name="Kohler A."/>
            <person name="Lindquist E."/>
            <person name="Pereda V."/>
            <person name="Salamov A."/>
            <person name="Shapiro H.J."/>
            <person name="Wuyts J."/>
            <person name="Blaudez D."/>
            <person name="Buee M."/>
            <person name="Brokstein P."/>
            <person name="Canbaeck B."/>
            <person name="Cohen D."/>
            <person name="Courty P.E."/>
            <person name="Coutinho P.M."/>
            <person name="Delaruelle C."/>
            <person name="Detter J.C."/>
            <person name="Deveau A."/>
            <person name="DiFazio S."/>
            <person name="Duplessis S."/>
            <person name="Fraissinet-Tachet L."/>
            <person name="Lucic E."/>
            <person name="Frey-Klett P."/>
            <person name="Fourrey C."/>
            <person name="Feussner I."/>
            <person name="Gay G."/>
            <person name="Grimwood J."/>
            <person name="Hoegger P.J."/>
            <person name="Jain P."/>
            <person name="Kilaru S."/>
            <person name="Labbe J."/>
            <person name="Lin Y.C."/>
            <person name="Legue V."/>
            <person name="Le Tacon F."/>
            <person name="Marmeisse R."/>
            <person name="Melayah D."/>
            <person name="Montanini B."/>
            <person name="Muratet M."/>
            <person name="Nehls U."/>
            <person name="Niculita-Hirzel H."/>
            <person name="Oudot-Le Secq M.P."/>
            <person name="Peter M."/>
            <person name="Quesneville H."/>
            <person name="Rajashekar B."/>
            <person name="Reich M."/>
            <person name="Rouhier N."/>
            <person name="Schmutz J."/>
            <person name="Yin T."/>
            <person name="Chalot M."/>
            <person name="Henrissat B."/>
            <person name="Kuees U."/>
            <person name="Lucas S."/>
            <person name="Van de Peer Y."/>
            <person name="Podila G.K."/>
            <person name="Polle A."/>
            <person name="Pukkila P.J."/>
            <person name="Richardson P.M."/>
            <person name="Rouze P."/>
            <person name="Sanders I.R."/>
            <person name="Stajich J.E."/>
            <person name="Tunlid A."/>
            <person name="Tuskan G."/>
            <person name="Grigoriev I.V."/>
        </authorList>
    </citation>
    <scope>NUCLEOTIDE SEQUENCE [LARGE SCALE GENOMIC DNA]</scope>
    <source>
        <strain evidence="2">S238N-H82 / ATCC MYA-4686</strain>
    </source>
</reference>
<dbReference type="KEGG" id="lbc:LACBIDRAFT_300146"/>